<dbReference type="Proteomes" id="UP000824123">
    <property type="component" value="Unassembled WGS sequence"/>
</dbReference>
<name>A0A9D1LQQ8_9FIRM</name>
<gene>
    <name evidence="2" type="ORF">IAC59_03575</name>
</gene>
<organism evidence="2 3">
    <name type="scientific">Candidatus Fimadaptatus faecigallinarum</name>
    <dbReference type="NCBI Taxonomy" id="2840814"/>
    <lineage>
        <taxon>Bacteria</taxon>
        <taxon>Bacillati</taxon>
        <taxon>Bacillota</taxon>
        <taxon>Clostridia</taxon>
        <taxon>Eubacteriales</taxon>
        <taxon>Candidatus Fimadaptatus</taxon>
    </lineage>
</organism>
<feature type="signal peptide" evidence="1">
    <location>
        <begin position="1"/>
        <end position="24"/>
    </location>
</feature>
<dbReference type="AlphaFoldDB" id="A0A9D1LQQ8"/>
<proteinExistence type="predicted"/>
<sequence>MKLKTKLSCILVALAMALPCAALAEGGLTADESVMTDGGERPETVDVALEDAPTLEAVSAANTGAALLSRHESFECFMLNYSYVDNQTIERETSLALVNNGAGTTLYEVNASLSCVYDGDARYLIYPDGSMGENICYDDSIKSYYDDRIANYALYSAVTGETLTACQLSGDNYILTTTMTHADYANATGQAFDLDDSVPLVTTLTVNAQTLEVQSWQLRADVADGISLALANYSVAYDAVQLPDQYFQMTDPVATRTITIISDPDTDAQSQQQFTIADGARPYVLPPVGYVLTELINGQYVEPDETTLPTSGDVTYYLIPEAM</sequence>
<protein>
    <submittedName>
        <fullName evidence="2">Uncharacterized protein</fullName>
    </submittedName>
</protein>
<reference evidence="2" key="1">
    <citation type="submission" date="2020-10" db="EMBL/GenBank/DDBJ databases">
        <authorList>
            <person name="Gilroy R."/>
        </authorList>
    </citation>
    <scope>NUCLEOTIDE SEQUENCE</scope>
    <source>
        <strain evidence="2">ChiSxjej2B14-8506</strain>
    </source>
</reference>
<dbReference type="EMBL" id="DVNK01000025">
    <property type="protein sequence ID" value="HIU46323.1"/>
    <property type="molecule type" value="Genomic_DNA"/>
</dbReference>
<feature type="chain" id="PRO_5039401698" evidence="1">
    <location>
        <begin position="25"/>
        <end position="323"/>
    </location>
</feature>
<reference evidence="2" key="2">
    <citation type="journal article" date="2021" name="PeerJ">
        <title>Extensive microbial diversity within the chicken gut microbiome revealed by metagenomics and culture.</title>
        <authorList>
            <person name="Gilroy R."/>
            <person name="Ravi A."/>
            <person name="Getino M."/>
            <person name="Pursley I."/>
            <person name="Horton D.L."/>
            <person name="Alikhan N.F."/>
            <person name="Baker D."/>
            <person name="Gharbi K."/>
            <person name="Hall N."/>
            <person name="Watson M."/>
            <person name="Adriaenssens E.M."/>
            <person name="Foster-Nyarko E."/>
            <person name="Jarju S."/>
            <person name="Secka A."/>
            <person name="Antonio M."/>
            <person name="Oren A."/>
            <person name="Chaudhuri R.R."/>
            <person name="La Ragione R."/>
            <person name="Hildebrand F."/>
            <person name="Pallen M.J."/>
        </authorList>
    </citation>
    <scope>NUCLEOTIDE SEQUENCE</scope>
    <source>
        <strain evidence="2">ChiSxjej2B14-8506</strain>
    </source>
</reference>
<keyword evidence="1" id="KW-0732">Signal</keyword>
<evidence type="ECO:0000256" key="1">
    <source>
        <dbReference type="SAM" id="SignalP"/>
    </source>
</evidence>
<evidence type="ECO:0000313" key="2">
    <source>
        <dbReference type="EMBL" id="HIU46323.1"/>
    </source>
</evidence>
<accession>A0A9D1LQQ8</accession>
<evidence type="ECO:0000313" key="3">
    <source>
        <dbReference type="Proteomes" id="UP000824123"/>
    </source>
</evidence>
<comment type="caution">
    <text evidence="2">The sequence shown here is derived from an EMBL/GenBank/DDBJ whole genome shotgun (WGS) entry which is preliminary data.</text>
</comment>